<dbReference type="EMBL" id="VOBR01000008">
    <property type="protein sequence ID" value="TWP51561.1"/>
    <property type="molecule type" value="Genomic_DNA"/>
</dbReference>
<protein>
    <submittedName>
        <fullName evidence="1">Uncharacterized protein</fullName>
    </submittedName>
</protein>
<evidence type="ECO:0000313" key="2">
    <source>
        <dbReference type="Proteomes" id="UP000316639"/>
    </source>
</evidence>
<accession>A0A563EVQ7</accession>
<organism evidence="1 2">
    <name type="scientific">Lentzea tibetensis</name>
    <dbReference type="NCBI Taxonomy" id="2591470"/>
    <lineage>
        <taxon>Bacteria</taxon>
        <taxon>Bacillati</taxon>
        <taxon>Actinomycetota</taxon>
        <taxon>Actinomycetes</taxon>
        <taxon>Pseudonocardiales</taxon>
        <taxon>Pseudonocardiaceae</taxon>
        <taxon>Lentzea</taxon>
    </lineage>
</organism>
<comment type="caution">
    <text evidence="1">The sequence shown here is derived from an EMBL/GenBank/DDBJ whole genome shotgun (WGS) entry which is preliminary data.</text>
</comment>
<proteinExistence type="predicted"/>
<name>A0A563EVQ7_9PSEU</name>
<keyword evidence="2" id="KW-1185">Reference proteome</keyword>
<sequence>MQDRPTWFRSSRTARASNALEDGAHVEDAPGRPERTETGGAQRLAGHALEAFDLCFRQFETDELPVIEKNGVRPHRLLAGNHPGEELLLLCCVHRSPPQLMTTTLTKISDNHPRQAQHLICPGANTPNRLQRWHLRPLRNFQPPGG</sequence>
<gene>
    <name evidence="1" type="ORF">FKR81_15315</name>
</gene>
<dbReference type="RefSeq" id="WP_146352401.1">
    <property type="nucleotide sequence ID" value="NZ_VOBR01000008.1"/>
</dbReference>
<reference evidence="1 2" key="1">
    <citation type="submission" date="2019-07" db="EMBL/GenBank/DDBJ databases">
        <title>Lentzea xizangensis sp. nov., isolated from Qinghai-Tibetan Plateau Soils.</title>
        <authorList>
            <person name="Huang J."/>
        </authorList>
    </citation>
    <scope>NUCLEOTIDE SEQUENCE [LARGE SCALE GENOMIC DNA]</scope>
    <source>
        <strain evidence="1 2">FXJ1.1311</strain>
    </source>
</reference>
<dbReference type="AlphaFoldDB" id="A0A563EVQ7"/>
<evidence type="ECO:0000313" key="1">
    <source>
        <dbReference type="EMBL" id="TWP51561.1"/>
    </source>
</evidence>
<dbReference type="Proteomes" id="UP000316639">
    <property type="component" value="Unassembled WGS sequence"/>
</dbReference>